<protein>
    <submittedName>
        <fullName evidence="1">Uncharacterized protein</fullName>
    </submittedName>
</protein>
<gene>
    <name evidence="1" type="ORF">H4Rhizo45395_000002</name>
</gene>
<reference evidence="1" key="1">
    <citation type="submission" date="2019-05" db="EMBL/GenBank/DDBJ databases">
        <title>Metatranscriptomic reconstruction reveals RNA viruses with the potential to shape carbon cycling in soil.</title>
        <authorList>
            <person name="Starr E.P."/>
            <person name="Nuccio E."/>
            <person name="Pett-Ridge J."/>
            <person name="Banfield J.F."/>
            <person name="Firestone M.K."/>
        </authorList>
    </citation>
    <scope>NUCLEOTIDE SEQUENCE</scope>
    <source>
        <strain evidence="1">H4_Rhizo_45_scaffold_395</strain>
    </source>
</reference>
<sequence>MLDFISAFVSVYTEPYTIHIVFSVKRLAELLQ</sequence>
<organism evidence="1">
    <name type="scientific">Leviviridae sp</name>
    <dbReference type="NCBI Taxonomy" id="2027243"/>
    <lineage>
        <taxon>Viruses</taxon>
        <taxon>Riboviria</taxon>
        <taxon>Orthornavirae</taxon>
        <taxon>Lenarviricota</taxon>
        <taxon>Leviviricetes</taxon>
        <taxon>Norzivirales</taxon>
        <taxon>Fiersviridae</taxon>
    </lineage>
</organism>
<accession>A0A514CZH2</accession>
<evidence type="ECO:0000313" key="1">
    <source>
        <dbReference type="EMBL" id="QDH86761.1"/>
    </source>
</evidence>
<dbReference type="EMBL" id="MN032914">
    <property type="protein sequence ID" value="QDH86761.1"/>
    <property type="molecule type" value="Genomic_RNA"/>
</dbReference>
<proteinExistence type="predicted"/>
<name>A0A514CZH2_9VIRU</name>